<evidence type="ECO:0000313" key="5">
    <source>
        <dbReference type="Proteomes" id="UP001150925"/>
    </source>
</evidence>
<feature type="domain" description="Peroxisomal membrane protein PEX14-like KPWE" evidence="2">
    <location>
        <begin position="88"/>
        <end position="134"/>
    </location>
</feature>
<sequence length="140" mass="16253">METTFHEFQHYDFDHDAEFQSGLTRLVTATNSTASDKLDETTLLKFKWYYYCRRFQPFSLEDYLDWVQRQKLPSTATEATTSDDTPKHPLGFAELCQKILAGEPIPGIREIPEQVSQQPPARSQMTPRKKPWETVPTNNP</sequence>
<evidence type="ECO:0000313" key="4">
    <source>
        <dbReference type="EMBL" id="KAJ1958513.1"/>
    </source>
</evidence>
<evidence type="ECO:0000259" key="3">
    <source>
        <dbReference type="Pfam" id="PF25871"/>
    </source>
</evidence>
<feature type="region of interest" description="Disordered" evidence="1">
    <location>
        <begin position="107"/>
        <end position="140"/>
    </location>
</feature>
<dbReference type="PANTHER" id="PTHR36855:SF1">
    <property type="entry name" value="PEROXISOME MEMBRANE ANCHOR PROTEIN PEX14P N-TERMINAL DOMAIN-CONTAINING PROTEIN"/>
    <property type="match status" value="1"/>
</dbReference>
<organism evidence="4 5">
    <name type="scientific">Dispira parvispora</name>
    <dbReference type="NCBI Taxonomy" id="1520584"/>
    <lineage>
        <taxon>Eukaryota</taxon>
        <taxon>Fungi</taxon>
        <taxon>Fungi incertae sedis</taxon>
        <taxon>Zoopagomycota</taxon>
        <taxon>Kickxellomycotina</taxon>
        <taxon>Dimargaritomycetes</taxon>
        <taxon>Dimargaritales</taxon>
        <taxon>Dimargaritaceae</taxon>
        <taxon>Dispira</taxon>
    </lineage>
</organism>
<feature type="compositionally biased region" description="Polar residues" evidence="1">
    <location>
        <begin position="114"/>
        <end position="126"/>
    </location>
</feature>
<reference evidence="4" key="1">
    <citation type="submission" date="2022-07" db="EMBL/GenBank/DDBJ databases">
        <title>Phylogenomic reconstructions and comparative analyses of Kickxellomycotina fungi.</title>
        <authorList>
            <person name="Reynolds N.K."/>
            <person name="Stajich J.E."/>
            <person name="Barry K."/>
            <person name="Grigoriev I.V."/>
            <person name="Crous P."/>
            <person name="Smith M.E."/>
        </authorList>
    </citation>
    <scope>NUCLEOTIDE SEQUENCE</scope>
    <source>
        <strain evidence="4">RSA 1196</strain>
    </source>
</reference>
<dbReference type="InterPro" id="IPR058841">
    <property type="entry name" value="HTH_76"/>
</dbReference>
<evidence type="ECO:0000259" key="2">
    <source>
        <dbReference type="Pfam" id="PF17733"/>
    </source>
</evidence>
<comment type="caution">
    <text evidence="4">The sequence shown here is derived from an EMBL/GenBank/DDBJ whole genome shotgun (WGS) entry which is preliminary data.</text>
</comment>
<keyword evidence="5" id="KW-1185">Reference proteome</keyword>
<dbReference type="Pfam" id="PF17733">
    <property type="entry name" value="KPWE_dom"/>
    <property type="match status" value="1"/>
</dbReference>
<protein>
    <submittedName>
        <fullName evidence="4">Uncharacterized protein</fullName>
    </submittedName>
</protein>
<dbReference type="OrthoDB" id="9936937at2759"/>
<proteinExistence type="predicted"/>
<accession>A0A9W8E505</accession>
<dbReference type="Pfam" id="PF25871">
    <property type="entry name" value="HTH_76"/>
    <property type="match status" value="1"/>
</dbReference>
<feature type="domain" description="PEX14-like helix-turn-helix" evidence="3">
    <location>
        <begin position="3"/>
        <end position="70"/>
    </location>
</feature>
<dbReference type="Proteomes" id="UP001150925">
    <property type="component" value="Unassembled WGS sequence"/>
</dbReference>
<dbReference type="InterPro" id="IPR040554">
    <property type="entry name" value="KPWE_PEX14_dom"/>
</dbReference>
<dbReference type="EMBL" id="JANBPY010001780">
    <property type="protein sequence ID" value="KAJ1958513.1"/>
    <property type="molecule type" value="Genomic_DNA"/>
</dbReference>
<dbReference type="PANTHER" id="PTHR36855">
    <property type="entry name" value="CHROMOSOME 10, WHOLE GENOME SHOTGUN SEQUENCE"/>
    <property type="match status" value="1"/>
</dbReference>
<gene>
    <name evidence="4" type="ORF">IWQ62_004887</name>
</gene>
<name>A0A9W8E505_9FUNG</name>
<evidence type="ECO:0000256" key="1">
    <source>
        <dbReference type="SAM" id="MobiDB-lite"/>
    </source>
</evidence>
<dbReference type="AlphaFoldDB" id="A0A9W8E505"/>